<dbReference type="Pfam" id="PF12697">
    <property type="entry name" value="Abhydrolase_6"/>
    <property type="match status" value="1"/>
</dbReference>
<dbReference type="InterPro" id="IPR050228">
    <property type="entry name" value="Carboxylesterase_BioH"/>
</dbReference>
<dbReference type="EMBL" id="JACCBM010000001">
    <property type="protein sequence ID" value="NYD69923.1"/>
    <property type="molecule type" value="Genomic_DNA"/>
</dbReference>
<dbReference type="SUPFAM" id="SSF53474">
    <property type="entry name" value="alpha/beta-Hydrolases"/>
    <property type="match status" value="1"/>
</dbReference>
<comment type="caution">
    <text evidence="2">The sequence shown here is derived from an EMBL/GenBank/DDBJ whole genome shotgun (WGS) entry which is preliminary data.</text>
</comment>
<accession>A0A852SK76</accession>
<gene>
    <name evidence="2" type="ORF">BJ984_001081</name>
</gene>
<dbReference type="Proteomes" id="UP000549913">
    <property type="component" value="Unassembled WGS sequence"/>
</dbReference>
<dbReference type="InterPro" id="IPR000073">
    <property type="entry name" value="AB_hydrolase_1"/>
</dbReference>
<dbReference type="PANTHER" id="PTHR43194">
    <property type="entry name" value="HYDROLASE ALPHA/BETA FOLD FAMILY"/>
    <property type="match status" value="1"/>
</dbReference>
<evidence type="ECO:0000313" key="3">
    <source>
        <dbReference type="Proteomes" id="UP000549913"/>
    </source>
</evidence>
<dbReference type="RefSeq" id="WP_179547169.1">
    <property type="nucleotide sequence ID" value="NZ_BSEW01000001.1"/>
</dbReference>
<organism evidence="2 3">
    <name type="scientific">Herbiconiux flava</name>
    <dbReference type="NCBI Taxonomy" id="881268"/>
    <lineage>
        <taxon>Bacteria</taxon>
        <taxon>Bacillati</taxon>
        <taxon>Actinomycetota</taxon>
        <taxon>Actinomycetes</taxon>
        <taxon>Micrococcales</taxon>
        <taxon>Microbacteriaceae</taxon>
        <taxon>Herbiconiux</taxon>
    </lineage>
</organism>
<sequence>MVERGGDPSEPNTSIEVRRVERGDVYARVSTIGSPGGRAFVLVAGLGVAATYFERLAPNLNEFGPVHALDLPGFGGVPHPPAAMSIEQYADLVEAVIDELDLDDPVLVGHSMGTQMVAEVAARRPDITTVVLISPVVDPSARRLPMLAFRFLHAAWHEPFKVKLLAVGSYLTCGPKWFLRVLPAMMRFRIEDRFPRIRAATLIVRGEHDAVVSEAFAEWAATRIPFASTWEIGGAAHSVMHQHAEGVARLCVEFARAPRDTDGLLNRMSHEAAETPEPTHASPALALKALGGRLREFVGVVRRDDRLIAEGKSEHAEAMAEEQGER</sequence>
<proteinExistence type="predicted"/>
<feature type="domain" description="AB hydrolase-1" evidence="1">
    <location>
        <begin position="40"/>
        <end position="249"/>
    </location>
</feature>
<dbReference type="Gene3D" id="3.40.50.1820">
    <property type="entry name" value="alpha/beta hydrolase"/>
    <property type="match status" value="1"/>
</dbReference>
<keyword evidence="3" id="KW-1185">Reference proteome</keyword>
<dbReference type="GO" id="GO:0003824">
    <property type="term" value="F:catalytic activity"/>
    <property type="evidence" value="ECO:0007669"/>
    <property type="project" value="UniProtKB-ARBA"/>
</dbReference>
<reference evidence="2 3" key="1">
    <citation type="submission" date="2020-07" db="EMBL/GenBank/DDBJ databases">
        <title>Sequencing the genomes of 1000 actinobacteria strains.</title>
        <authorList>
            <person name="Klenk H.-P."/>
        </authorList>
    </citation>
    <scope>NUCLEOTIDE SEQUENCE [LARGE SCALE GENOMIC DNA]</scope>
    <source>
        <strain evidence="2 3">DSM 26474</strain>
    </source>
</reference>
<dbReference type="AlphaFoldDB" id="A0A852SK76"/>
<evidence type="ECO:0000313" key="2">
    <source>
        <dbReference type="EMBL" id="NYD69923.1"/>
    </source>
</evidence>
<protein>
    <submittedName>
        <fullName evidence="2">Pimeloyl-ACP methyl ester carboxylesterase</fullName>
    </submittedName>
</protein>
<name>A0A852SK76_9MICO</name>
<evidence type="ECO:0000259" key="1">
    <source>
        <dbReference type="Pfam" id="PF12697"/>
    </source>
</evidence>
<dbReference type="InterPro" id="IPR029058">
    <property type="entry name" value="AB_hydrolase_fold"/>
</dbReference>
<dbReference type="PANTHER" id="PTHR43194:SF5">
    <property type="entry name" value="PIMELOYL-[ACYL-CARRIER PROTEIN] METHYL ESTER ESTERASE"/>
    <property type="match status" value="1"/>
</dbReference>